<name>A0A7W6WDZ3_9HYPH</name>
<dbReference type="InterPro" id="IPR011335">
    <property type="entry name" value="Restrct_endonuc-II-like"/>
</dbReference>
<dbReference type="Proteomes" id="UP000533641">
    <property type="component" value="Unassembled WGS sequence"/>
</dbReference>
<dbReference type="Gene3D" id="3.40.960.10">
    <property type="entry name" value="VSR Endonuclease"/>
    <property type="match status" value="1"/>
</dbReference>
<dbReference type="EMBL" id="JACIGM010000003">
    <property type="protein sequence ID" value="MBB4274129.1"/>
    <property type="molecule type" value="Genomic_DNA"/>
</dbReference>
<dbReference type="GO" id="GO:0004519">
    <property type="term" value="F:endonuclease activity"/>
    <property type="evidence" value="ECO:0007669"/>
    <property type="project" value="UniProtKB-KW"/>
</dbReference>
<dbReference type="GO" id="GO:0016787">
    <property type="term" value="F:hydrolase activity"/>
    <property type="evidence" value="ECO:0007669"/>
    <property type="project" value="UniProtKB-KW"/>
</dbReference>
<dbReference type="AlphaFoldDB" id="A0A7W6WDZ3"/>
<dbReference type="Pfam" id="PF04480">
    <property type="entry name" value="DUF559"/>
    <property type="match status" value="1"/>
</dbReference>
<dbReference type="Pfam" id="PF03852">
    <property type="entry name" value="Vsr"/>
    <property type="match status" value="1"/>
</dbReference>
<dbReference type="InterPro" id="IPR007569">
    <property type="entry name" value="DUF559"/>
</dbReference>
<evidence type="ECO:0000256" key="5">
    <source>
        <dbReference type="ARBA" id="ARBA00023204"/>
    </source>
</evidence>
<keyword evidence="5" id="KW-0234">DNA repair</keyword>
<dbReference type="InterPro" id="IPR004603">
    <property type="entry name" value="DNA_mismatch_endonuc_vsr"/>
</dbReference>
<comment type="caution">
    <text evidence="9">The sequence shown here is derived from an EMBL/GenBank/DDBJ whole genome shotgun (WGS) entry which is preliminary data.</text>
</comment>
<evidence type="ECO:0000313" key="10">
    <source>
        <dbReference type="Proteomes" id="UP000533641"/>
    </source>
</evidence>
<proteinExistence type="inferred from homology"/>
<evidence type="ECO:0000313" key="9">
    <source>
        <dbReference type="EMBL" id="MBB4274129.1"/>
    </source>
</evidence>
<evidence type="ECO:0000256" key="3">
    <source>
        <dbReference type="ARBA" id="ARBA00022763"/>
    </source>
</evidence>
<feature type="region of interest" description="Disordered" evidence="7">
    <location>
        <begin position="1"/>
        <end position="20"/>
    </location>
</feature>
<feature type="domain" description="DUF559" evidence="8">
    <location>
        <begin position="95"/>
        <end position="130"/>
    </location>
</feature>
<keyword evidence="2 9" id="KW-0255">Endonuclease</keyword>
<organism evidence="9 10">
    <name type="scientific">Rhizobium mongolense</name>
    <dbReference type="NCBI Taxonomy" id="57676"/>
    <lineage>
        <taxon>Bacteria</taxon>
        <taxon>Pseudomonadati</taxon>
        <taxon>Pseudomonadota</taxon>
        <taxon>Alphaproteobacteria</taxon>
        <taxon>Hyphomicrobiales</taxon>
        <taxon>Rhizobiaceae</taxon>
        <taxon>Rhizobium/Agrobacterium group</taxon>
        <taxon>Rhizobium</taxon>
    </lineage>
</organism>
<evidence type="ECO:0000256" key="2">
    <source>
        <dbReference type="ARBA" id="ARBA00022759"/>
    </source>
</evidence>
<keyword evidence="1" id="KW-0540">Nuclease</keyword>
<sequence length="174" mass="20075">MPLDLQATDAVRRRMQRTPRKDNEFERTVRSLLHRRGLRYRIHYPLPGLKRTTCDIAFPGLKIAVFLDGCFWHGCEQHPPSVKKNTEFWLEKIERNRARDARATAHLAEFGWTVLRFWEHETAEDIAGAISSAVKTGKAASPGVRRSLEYVEWPPGEFEAVNRDKTMVETESGK</sequence>
<reference evidence="9 10" key="1">
    <citation type="submission" date="2020-08" db="EMBL/GenBank/DDBJ databases">
        <title>Genomic Encyclopedia of Type Strains, Phase IV (KMG-V): Genome sequencing to study the core and pangenomes of soil and plant-associated prokaryotes.</title>
        <authorList>
            <person name="Whitman W."/>
        </authorList>
    </citation>
    <scope>NUCLEOTIDE SEQUENCE [LARGE SCALE GENOMIC DNA]</scope>
    <source>
        <strain evidence="9 10">SEMIA 402</strain>
    </source>
</reference>
<gene>
    <name evidence="9" type="ORF">GGE12_001884</name>
</gene>
<dbReference type="CDD" id="cd00221">
    <property type="entry name" value="Vsr"/>
    <property type="match status" value="1"/>
</dbReference>
<accession>A0A7W6WDZ3</accession>
<evidence type="ECO:0000259" key="8">
    <source>
        <dbReference type="Pfam" id="PF04480"/>
    </source>
</evidence>
<evidence type="ECO:0000256" key="4">
    <source>
        <dbReference type="ARBA" id="ARBA00022801"/>
    </source>
</evidence>
<dbReference type="SUPFAM" id="SSF52980">
    <property type="entry name" value="Restriction endonuclease-like"/>
    <property type="match status" value="1"/>
</dbReference>
<dbReference type="NCBIfam" id="TIGR00632">
    <property type="entry name" value="vsr"/>
    <property type="match status" value="1"/>
</dbReference>
<evidence type="ECO:0000256" key="7">
    <source>
        <dbReference type="SAM" id="MobiDB-lite"/>
    </source>
</evidence>
<protein>
    <submittedName>
        <fullName evidence="9">DNA mismatch endonuclease (Patch repair protein)</fullName>
        <ecNumber evidence="9">3.1.-.-</ecNumber>
    </submittedName>
</protein>
<keyword evidence="4 9" id="KW-0378">Hydrolase</keyword>
<dbReference type="EC" id="3.1.-.-" evidence="9"/>
<evidence type="ECO:0000256" key="6">
    <source>
        <dbReference type="ARBA" id="ARBA00029466"/>
    </source>
</evidence>
<comment type="similarity">
    <text evidence="6">Belongs to the Vsr family.</text>
</comment>
<dbReference type="RefSeq" id="WP_183924607.1">
    <property type="nucleotide sequence ID" value="NZ_JACIGM010000003.1"/>
</dbReference>
<dbReference type="GO" id="GO:0006298">
    <property type="term" value="P:mismatch repair"/>
    <property type="evidence" value="ECO:0007669"/>
    <property type="project" value="InterPro"/>
</dbReference>
<keyword evidence="3" id="KW-0227">DNA damage</keyword>
<evidence type="ECO:0000256" key="1">
    <source>
        <dbReference type="ARBA" id="ARBA00022722"/>
    </source>
</evidence>